<name>A0A8H4XFB1_9HYPO</name>
<dbReference type="AlphaFoldDB" id="A0A8H4XFB1"/>
<feature type="compositionally biased region" description="Polar residues" evidence="1">
    <location>
        <begin position="176"/>
        <end position="185"/>
    </location>
</feature>
<reference evidence="2" key="2">
    <citation type="submission" date="2020-05" db="EMBL/GenBank/DDBJ databases">
        <authorList>
            <person name="Kim H.-S."/>
            <person name="Proctor R.H."/>
            <person name="Brown D.W."/>
        </authorList>
    </citation>
    <scope>NUCLEOTIDE SEQUENCE</scope>
    <source>
        <strain evidence="2">NRRL 20472</strain>
    </source>
</reference>
<reference evidence="2" key="1">
    <citation type="journal article" date="2020" name="BMC Genomics">
        <title>Correction to: Identification and distribution of gene clusters required for synthesis of sphingolipid metabolism inhibitors in diverse species of the filamentous fungus Fusarium.</title>
        <authorList>
            <person name="Kim H.S."/>
            <person name="Lohmar J.M."/>
            <person name="Busman M."/>
            <person name="Brown D.W."/>
            <person name="Naumann T.A."/>
            <person name="Divon H.H."/>
            <person name="Lysoe E."/>
            <person name="Uhlig S."/>
            <person name="Proctor R.H."/>
        </authorList>
    </citation>
    <scope>NUCLEOTIDE SEQUENCE</scope>
    <source>
        <strain evidence="2">NRRL 20472</strain>
    </source>
</reference>
<dbReference type="Proteomes" id="UP000622797">
    <property type="component" value="Unassembled WGS sequence"/>
</dbReference>
<evidence type="ECO:0000313" key="3">
    <source>
        <dbReference type="Proteomes" id="UP000622797"/>
    </source>
</evidence>
<proteinExistence type="predicted"/>
<feature type="region of interest" description="Disordered" evidence="1">
    <location>
        <begin position="280"/>
        <end position="351"/>
    </location>
</feature>
<evidence type="ECO:0000313" key="2">
    <source>
        <dbReference type="EMBL" id="KAF4973008.1"/>
    </source>
</evidence>
<accession>A0A8H4XFB1</accession>
<evidence type="ECO:0000256" key="1">
    <source>
        <dbReference type="SAM" id="MobiDB-lite"/>
    </source>
</evidence>
<protein>
    <submittedName>
        <fullName evidence="2">Uncharacterized protein</fullName>
    </submittedName>
</protein>
<comment type="caution">
    <text evidence="2">The sequence shown here is derived from an EMBL/GenBank/DDBJ whole genome shotgun (WGS) entry which is preliminary data.</text>
</comment>
<keyword evidence="3" id="KW-1185">Reference proteome</keyword>
<organism evidence="2 3">
    <name type="scientific">Fusarium sarcochroum</name>
    <dbReference type="NCBI Taxonomy" id="1208366"/>
    <lineage>
        <taxon>Eukaryota</taxon>
        <taxon>Fungi</taxon>
        <taxon>Dikarya</taxon>
        <taxon>Ascomycota</taxon>
        <taxon>Pezizomycotina</taxon>
        <taxon>Sordariomycetes</taxon>
        <taxon>Hypocreomycetidae</taxon>
        <taxon>Hypocreales</taxon>
        <taxon>Nectriaceae</taxon>
        <taxon>Fusarium</taxon>
        <taxon>Fusarium lateritium species complex</taxon>
    </lineage>
</organism>
<feature type="region of interest" description="Disordered" evidence="1">
    <location>
        <begin position="1"/>
        <end position="35"/>
    </location>
</feature>
<gene>
    <name evidence="2" type="ORF">FSARC_585</name>
</gene>
<dbReference type="EMBL" id="JABEXW010000032">
    <property type="protein sequence ID" value="KAF4973008.1"/>
    <property type="molecule type" value="Genomic_DNA"/>
</dbReference>
<sequence length="351" mass="37841">MSKGHNHGNGCHDGPGASCDRPRPPSSAASISSLSSIGVLESRLGRYREEEDRKMLDNEIPAQDSYPDSDLNVAEAASDLRYRKPHECQRYERRSSLAVTDQNGMTRHGGNKINNLGRENLAGEGEMLSSAIDLAVAPGQQLHLEEKTVRGGNHTVDVAAAVLFLRGIPTQLLANELSSRNQDSGPKSGRASRALTRLKETPTTSTISDGGTLERTDCERSLVSPYKHKYITRAAYLSELKQWLHISGGKGAGGRKSASKRLDTLVASWLPGEVDHCMLNGGHAADGGAPPELPGGQKTNPDRPQNDALALNHDETEKEGACTVTPFGDRKRKRTTLPSSPMKCARVPRVA</sequence>
<feature type="region of interest" description="Disordered" evidence="1">
    <location>
        <begin position="176"/>
        <end position="212"/>
    </location>
</feature>
<feature type="compositionally biased region" description="Low complexity" evidence="1">
    <location>
        <begin position="26"/>
        <end position="35"/>
    </location>
</feature>